<organism evidence="4 5">
    <name type="scientific">Oceanidesulfovibrio indonesiensis</name>
    <dbReference type="NCBI Taxonomy" id="54767"/>
    <lineage>
        <taxon>Bacteria</taxon>
        <taxon>Pseudomonadati</taxon>
        <taxon>Thermodesulfobacteriota</taxon>
        <taxon>Desulfovibrionia</taxon>
        <taxon>Desulfovibrionales</taxon>
        <taxon>Desulfovibrionaceae</taxon>
        <taxon>Oceanidesulfovibrio</taxon>
    </lineage>
</organism>
<dbReference type="Pfam" id="PF00106">
    <property type="entry name" value="adh_short"/>
    <property type="match status" value="1"/>
</dbReference>
<evidence type="ECO:0000259" key="3">
    <source>
        <dbReference type="SMART" id="SM00822"/>
    </source>
</evidence>
<comment type="caution">
    <text evidence="4">The sequence shown here is derived from an EMBL/GenBank/DDBJ whole genome shotgun (WGS) entry which is preliminary data.</text>
</comment>
<proteinExistence type="inferred from homology"/>
<dbReference type="AlphaFoldDB" id="A0A7M3MDC3"/>
<reference evidence="4 5" key="1">
    <citation type="submission" date="2018-06" db="EMBL/GenBank/DDBJ databases">
        <title>Complete genome of Desulfovibrio indonesiensis P37SLT.</title>
        <authorList>
            <person name="Crispim J.S."/>
            <person name="Vidigal P.M.P."/>
            <person name="Silva L.C.F."/>
            <person name="Laguardia C.N."/>
            <person name="Araujo L.C."/>
            <person name="Dias R.S."/>
            <person name="Sousa M.P."/>
            <person name="Paula S.O."/>
            <person name="Silva C."/>
        </authorList>
    </citation>
    <scope>NUCLEOTIDE SEQUENCE [LARGE SCALE GENOMIC DNA]</scope>
    <source>
        <strain evidence="4 5">P37SLT</strain>
    </source>
</reference>
<keyword evidence="2" id="KW-0560">Oxidoreductase</keyword>
<evidence type="ECO:0000256" key="1">
    <source>
        <dbReference type="ARBA" id="ARBA00006484"/>
    </source>
</evidence>
<dbReference type="GO" id="GO:0050664">
    <property type="term" value="F:oxidoreductase activity, acting on NAD(P)H, oxygen as acceptor"/>
    <property type="evidence" value="ECO:0007669"/>
    <property type="project" value="TreeGrafter"/>
</dbReference>
<evidence type="ECO:0000313" key="5">
    <source>
        <dbReference type="Proteomes" id="UP000448292"/>
    </source>
</evidence>
<keyword evidence="5" id="KW-1185">Reference proteome</keyword>
<comment type="similarity">
    <text evidence="1">Belongs to the short-chain dehydrogenases/reductases (SDR) family.</text>
</comment>
<dbReference type="Gene3D" id="3.40.50.720">
    <property type="entry name" value="NAD(P)-binding Rossmann-like Domain"/>
    <property type="match status" value="1"/>
</dbReference>
<dbReference type="InterPro" id="IPR036291">
    <property type="entry name" value="NAD(P)-bd_dom_sf"/>
</dbReference>
<dbReference type="RefSeq" id="WP_144303658.1">
    <property type="nucleotide sequence ID" value="NZ_QMIE01000012.1"/>
</dbReference>
<name>A0A7M3MDC3_9BACT</name>
<protein>
    <submittedName>
        <fullName evidence="4">Dehydrogenase</fullName>
    </submittedName>
</protein>
<accession>A0A7M3MDC3</accession>
<evidence type="ECO:0000256" key="2">
    <source>
        <dbReference type="ARBA" id="ARBA00023002"/>
    </source>
</evidence>
<gene>
    <name evidence="4" type="ORF">DPQ33_12990</name>
</gene>
<dbReference type="Proteomes" id="UP000448292">
    <property type="component" value="Unassembled WGS sequence"/>
</dbReference>
<dbReference type="SUPFAM" id="SSF51735">
    <property type="entry name" value="NAD(P)-binding Rossmann-fold domains"/>
    <property type="match status" value="1"/>
</dbReference>
<dbReference type="SMART" id="SM00822">
    <property type="entry name" value="PKS_KR"/>
    <property type="match status" value="1"/>
</dbReference>
<dbReference type="PANTHER" id="PTHR43008">
    <property type="entry name" value="BENZIL REDUCTASE"/>
    <property type="match status" value="1"/>
</dbReference>
<dbReference type="OrthoDB" id="335726at2"/>
<dbReference type="PANTHER" id="PTHR43008:SF8">
    <property type="entry name" value="BENZIL REDUCTASE ((S)-BENZOIN FORMING) IRC24"/>
    <property type="match status" value="1"/>
</dbReference>
<dbReference type="EMBL" id="QMIE01000012">
    <property type="protein sequence ID" value="TVM16231.1"/>
    <property type="molecule type" value="Genomic_DNA"/>
</dbReference>
<dbReference type="PRINTS" id="PR00081">
    <property type="entry name" value="GDHRDH"/>
</dbReference>
<sequence>MSVPVNKTVILTGASRGIGRAVARALSDQGVRLVINSRGEDTLRETAEVCPGEVRMVPGDAASASIVLKMVDEAQDMGDFAGFIHAAGVLNPGPLLSEIAEDAFREVMDASLTAAYQLVRHAVPVLEESVRVGGNRGIAVFFGSGAAEITQPGIAAYCIAKAAEEHLMRQLAAESEAVYTFAYRPGVVETRMQKQARNAEGGGAPTLRKTFRSWKEQGRLIEPEESARGLLQFLERADKLHGRSIRIGESV</sequence>
<dbReference type="InterPro" id="IPR057326">
    <property type="entry name" value="KR_dom"/>
</dbReference>
<dbReference type="InterPro" id="IPR002347">
    <property type="entry name" value="SDR_fam"/>
</dbReference>
<evidence type="ECO:0000313" key="4">
    <source>
        <dbReference type="EMBL" id="TVM16231.1"/>
    </source>
</evidence>
<feature type="domain" description="Ketoreductase" evidence="3">
    <location>
        <begin position="7"/>
        <end position="191"/>
    </location>
</feature>